<reference evidence="6 7" key="1">
    <citation type="submission" date="2016-12" db="EMBL/GenBank/DDBJ databases">
        <authorList>
            <person name="Song W.-J."/>
            <person name="Kurnit D.M."/>
        </authorList>
    </citation>
    <scope>NUCLEOTIDE SEQUENCE [LARGE SCALE GENOMIC DNA]</scope>
    <source>
        <strain evidence="6 7">DSM 30827</strain>
    </source>
</reference>
<sequence length="561" mass="58791">MRVAAVWFPDWPVQAAKLELGDAVADPIVIGSQHRVKVCSHAARQLGIRRGMKLRNAQAIAPELTVVDDNADRDGRMFASLAASFDDVAASVEVLRPGLVIVDLAAAARFHGSEDTALEMLVDASARRGIDAFAGAADEIATAALAARTSRVVAPGQSAAFLATHPLTALTAETALGADAETVNVLGQLGVATLGDIAAIPPSAMTTRFGAHGMHIHRIASAAPDRRVAPELPTADLAVAITPEDPIERVDAAAFAARALAASLHERLKATGRNCLRLKITAELDGGERVERVWRTREALTESGTADRVRWQLDGWLTSGGAGAITSLVLEPLELAEPVAVGELWSQGASTDGARRVIERVQSQLGIDAVVQPRLVGGRGVAERVRLVAFGEAPPSTASALTPARARASTASTASTASAASTRPHTRASASAPVKARPETKVQALAWPGAIPGPLPARLGGGIDHPASSITLIDASANPITVTAEALLSSDPYALAWGEKRYLVTGWAGPWPVDEGWWGSDTNLSKVARLQVVGCLGGEDGEPTAWLLVWTRRRWRVEAVY</sequence>
<dbReference type="InterPro" id="IPR043502">
    <property type="entry name" value="DNA/RNA_pol_sf"/>
</dbReference>
<proteinExistence type="inferred from homology"/>
<evidence type="ECO:0000256" key="3">
    <source>
        <dbReference type="ARBA" id="ARBA00025589"/>
    </source>
</evidence>
<comment type="function">
    <text evidence="3">Poorly processive, error-prone DNA polymerase involved in untargeted mutagenesis. Copies undamaged DNA at stalled replication forks, which arise in vivo from mismatched or misaligned primer ends. These misaligned primers can be extended by PolIV. Exhibits no 3'-5' exonuclease (proofreading) activity. May be involved in translesional synthesis, in conjunction with the beta clamp from PolIII.</text>
</comment>
<evidence type="ECO:0000256" key="2">
    <source>
        <dbReference type="ARBA" id="ARBA00022763"/>
    </source>
</evidence>
<keyword evidence="2" id="KW-0227">DNA damage</keyword>
<protein>
    <submittedName>
        <fullName evidence="6">DNA polymerase IV</fullName>
    </submittedName>
</protein>
<dbReference type="SUPFAM" id="SSF56672">
    <property type="entry name" value="DNA/RNA polymerases"/>
    <property type="match status" value="1"/>
</dbReference>
<accession>A0A1Q2HUD4</accession>
<gene>
    <name evidence="6" type="ORF">CGLAU_02365</name>
</gene>
<dbReference type="KEGG" id="cgv:CGLAU_02365"/>
<dbReference type="RefSeq" id="WP_095659304.1">
    <property type="nucleotide sequence ID" value="NZ_CP019688.1"/>
</dbReference>
<dbReference type="Gene3D" id="3.30.70.270">
    <property type="match status" value="1"/>
</dbReference>
<evidence type="ECO:0000256" key="1">
    <source>
        <dbReference type="ARBA" id="ARBA00010945"/>
    </source>
</evidence>
<dbReference type="AlphaFoldDB" id="A0A1Q2HUD4"/>
<dbReference type="PROSITE" id="PS50173">
    <property type="entry name" value="UMUC"/>
    <property type="match status" value="1"/>
</dbReference>
<comment type="similarity">
    <text evidence="1">Belongs to the DNA polymerase type-Y family.</text>
</comment>
<dbReference type="Gene3D" id="1.10.150.20">
    <property type="entry name" value="5' to 3' exonuclease, C-terminal subdomain"/>
    <property type="match status" value="1"/>
</dbReference>
<keyword evidence="7" id="KW-1185">Reference proteome</keyword>
<dbReference type="EMBL" id="CP019688">
    <property type="protein sequence ID" value="AQQ14458.1"/>
    <property type="molecule type" value="Genomic_DNA"/>
</dbReference>
<feature type="compositionally biased region" description="Low complexity" evidence="4">
    <location>
        <begin position="395"/>
        <end position="432"/>
    </location>
</feature>
<evidence type="ECO:0000256" key="4">
    <source>
        <dbReference type="SAM" id="MobiDB-lite"/>
    </source>
</evidence>
<dbReference type="PANTHER" id="PTHR35369">
    <property type="entry name" value="BLR3025 PROTEIN-RELATED"/>
    <property type="match status" value="1"/>
</dbReference>
<name>A0A1Q2HUD4_9CORY</name>
<dbReference type="PANTHER" id="PTHR35369:SF2">
    <property type="entry name" value="BLR3025 PROTEIN"/>
    <property type="match status" value="1"/>
</dbReference>
<feature type="region of interest" description="Disordered" evidence="4">
    <location>
        <begin position="395"/>
        <end position="437"/>
    </location>
</feature>
<evidence type="ECO:0000313" key="6">
    <source>
        <dbReference type="EMBL" id="AQQ14458.1"/>
    </source>
</evidence>
<dbReference type="Proteomes" id="UP000217209">
    <property type="component" value="Chromosome"/>
</dbReference>
<evidence type="ECO:0000313" key="7">
    <source>
        <dbReference type="Proteomes" id="UP000217209"/>
    </source>
</evidence>
<dbReference type="GO" id="GO:0006281">
    <property type="term" value="P:DNA repair"/>
    <property type="evidence" value="ECO:0007669"/>
    <property type="project" value="InterPro"/>
</dbReference>
<dbReference type="InterPro" id="IPR001126">
    <property type="entry name" value="UmuC"/>
</dbReference>
<dbReference type="Gene3D" id="3.40.1170.60">
    <property type="match status" value="1"/>
</dbReference>
<dbReference type="InterPro" id="IPR043128">
    <property type="entry name" value="Rev_trsase/Diguanyl_cyclase"/>
</dbReference>
<dbReference type="OrthoDB" id="5244088at2"/>
<dbReference type="CDD" id="cd03468">
    <property type="entry name" value="PolY_like"/>
    <property type="match status" value="1"/>
</dbReference>
<evidence type="ECO:0000259" key="5">
    <source>
        <dbReference type="PROSITE" id="PS50173"/>
    </source>
</evidence>
<dbReference type="Pfam" id="PF00817">
    <property type="entry name" value="IMS"/>
    <property type="match status" value="1"/>
</dbReference>
<feature type="domain" description="UmuC" evidence="5">
    <location>
        <begin position="22"/>
        <end position="151"/>
    </location>
</feature>
<organism evidence="6 7">
    <name type="scientific">Corynebacterium glaucum</name>
    <dbReference type="NCBI Taxonomy" id="187491"/>
    <lineage>
        <taxon>Bacteria</taxon>
        <taxon>Bacillati</taxon>
        <taxon>Actinomycetota</taxon>
        <taxon>Actinomycetes</taxon>
        <taxon>Mycobacteriales</taxon>
        <taxon>Corynebacteriaceae</taxon>
        <taxon>Corynebacterium</taxon>
    </lineage>
</organism>
<dbReference type="InterPro" id="IPR050356">
    <property type="entry name" value="SulA_CellDiv_inhibitor"/>
</dbReference>